<sequence length="264" mass="30705">MNYPYKIVIDSHIHLDLIYKKNNNKLLEWMKIQKYIPVSWAFAEDIETLSDLKNYLKTQQDFIKQMNDRGLKSFFLSGVHPRNIPDDLKPCHIKEMIMPFLDNPFCLGIGEIGLETGSSKEKEIFEAHLEMEKYILEKEKCIGIHTPRNNKKETAGKILDIMDKYPGLKPAAVIDHCSLDIIGRVLEKGWWAGITLSRIKTGFRELAEILDKFPDKINKIMCNSDSGTVFYDDFFNFSDSRDFSADLRQRLTCNNTAEFFKMIF</sequence>
<accession>A0A975BAJ7</accession>
<evidence type="ECO:0000313" key="2">
    <source>
        <dbReference type="Proteomes" id="UP000663720"/>
    </source>
</evidence>
<dbReference type="InterPro" id="IPR012022">
    <property type="entry name" value="UCP005295"/>
</dbReference>
<dbReference type="InterPro" id="IPR001130">
    <property type="entry name" value="TatD-like"/>
</dbReference>
<dbReference type="PANTHER" id="PTHR42658:SF1">
    <property type="entry name" value="HYDROLASE TATD"/>
    <property type="match status" value="1"/>
</dbReference>
<proteinExistence type="predicted"/>
<gene>
    <name evidence="1" type="ORF">dnl_41360</name>
</gene>
<dbReference type="Pfam" id="PF01026">
    <property type="entry name" value="TatD_DNase"/>
    <property type="match status" value="1"/>
</dbReference>
<dbReference type="KEGG" id="dli:dnl_41360"/>
<dbReference type="Proteomes" id="UP000663720">
    <property type="component" value="Chromosome"/>
</dbReference>
<keyword evidence="2" id="KW-1185">Reference proteome</keyword>
<dbReference type="InterPro" id="IPR032466">
    <property type="entry name" value="Metal_Hydrolase"/>
</dbReference>
<evidence type="ECO:0000313" key="1">
    <source>
        <dbReference type="EMBL" id="QTA81787.1"/>
    </source>
</evidence>
<dbReference type="RefSeq" id="WP_207687782.1">
    <property type="nucleotide sequence ID" value="NZ_CP061799.1"/>
</dbReference>
<reference evidence="1" key="1">
    <citation type="journal article" date="2021" name="Microb. Physiol.">
        <title>Proteogenomic Insights into the Physiology of Marine, Sulfate-Reducing, Filamentous Desulfonema limicola and Desulfonema magnum.</title>
        <authorList>
            <person name="Schnaars V."/>
            <person name="Wohlbrand L."/>
            <person name="Scheve S."/>
            <person name="Hinrichs C."/>
            <person name="Reinhardt R."/>
            <person name="Rabus R."/>
        </authorList>
    </citation>
    <scope>NUCLEOTIDE SEQUENCE</scope>
    <source>
        <strain evidence="1">5ac10</strain>
    </source>
</reference>
<dbReference type="Gene3D" id="3.20.20.140">
    <property type="entry name" value="Metal-dependent hydrolases"/>
    <property type="match status" value="1"/>
</dbReference>
<dbReference type="GO" id="GO:0016788">
    <property type="term" value="F:hydrolase activity, acting on ester bonds"/>
    <property type="evidence" value="ECO:0007669"/>
    <property type="project" value="InterPro"/>
</dbReference>
<dbReference type="EMBL" id="CP061799">
    <property type="protein sequence ID" value="QTA81787.1"/>
    <property type="molecule type" value="Genomic_DNA"/>
</dbReference>
<protein>
    <submittedName>
        <fullName evidence="1">TatD related DNase</fullName>
    </submittedName>
</protein>
<dbReference type="SUPFAM" id="SSF51556">
    <property type="entry name" value="Metallo-dependent hydrolases"/>
    <property type="match status" value="1"/>
</dbReference>
<dbReference type="AlphaFoldDB" id="A0A975BAJ7"/>
<dbReference type="PANTHER" id="PTHR42658">
    <property type="entry name" value="HYDROLASE TATD"/>
    <property type="match status" value="1"/>
</dbReference>
<name>A0A975BAJ7_9BACT</name>
<organism evidence="1 2">
    <name type="scientific">Desulfonema limicola</name>
    <dbReference type="NCBI Taxonomy" id="45656"/>
    <lineage>
        <taxon>Bacteria</taxon>
        <taxon>Pseudomonadati</taxon>
        <taxon>Thermodesulfobacteriota</taxon>
        <taxon>Desulfobacteria</taxon>
        <taxon>Desulfobacterales</taxon>
        <taxon>Desulfococcaceae</taxon>
        <taxon>Desulfonema</taxon>
    </lineage>
</organism>